<name>A0ABS4ZAZ5_9ACTN</name>
<keyword evidence="2" id="KW-1133">Transmembrane helix</keyword>
<accession>A0ABS4ZAZ5</accession>
<dbReference type="Proteomes" id="UP000758168">
    <property type="component" value="Unassembled WGS sequence"/>
</dbReference>
<dbReference type="InterPro" id="IPR055354">
    <property type="entry name" value="DUF7507"/>
</dbReference>
<dbReference type="Pfam" id="PF24346">
    <property type="entry name" value="DUF7507"/>
    <property type="match status" value="2"/>
</dbReference>
<feature type="domain" description="DUF7507" evidence="4">
    <location>
        <begin position="207"/>
        <end position="305"/>
    </location>
</feature>
<feature type="region of interest" description="Disordered" evidence="1">
    <location>
        <begin position="52"/>
        <end position="95"/>
    </location>
</feature>
<keyword evidence="2" id="KW-0472">Membrane</keyword>
<protein>
    <recommendedName>
        <fullName evidence="4">DUF7507 domain-containing protein</fullName>
    </recommendedName>
</protein>
<dbReference type="PROSITE" id="PS51318">
    <property type="entry name" value="TAT"/>
    <property type="match status" value="1"/>
</dbReference>
<feature type="domain" description="DUF7507" evidence="4">
    <location>
        <begin position="328"/>
        <end position="421"/>
    </location>
</feature>
<proteinExistence type="predicted"/>
<sequence length="519" mass="51938">MPQPAVPRRALRALTAASALALALLPLAALPASAAPGYDYGDAPADVDAGVGDPARSLVTGPRLGRTVSADRLDPDTGTSTKASESATGDDDDALAAVPPVSVGRLTTLRLDVAVSGVTAPARLCGWVDLDLDRTFAASERTCVDVPVGAGAAVLRWDGRAGVAGDSFVRLRIATVAAEAGLPDGRAASGEVEDFPVAFLDVPPSPQPRLTLETVPAPAVVDRAGQEVRYTYRLRNQGPTALRDVRLADPRVAPDALACSPALGATLTPGARLTCTATVTTTQDDLDFGGLETAAEARAEIADGDPDDPADDVLAVGPASVGIRARPRLQVAVATAPARPAAGDSVTVTATLTNPGNLTLTDLRLERLRPALEGLACPDAPSDGLAPGAALVCTGRSVVTTADARQGQLDVRVGARAEQPYGLPGRGQDDVVATASARVPLTRAAPPPAPTSTPTPDPSAAPSSAAPSPGRPSSAPGPGGAADGGLADSGGPASAVGPAGLLAVAAGAVLLVRSSRRRR</sequence>
<feature type="compositionally biased region" description="Polar residues" evidence="1">
    <location>
        <begin position="77"/>
        <end position="87"/>
    </location>
</feature>
<evidence type="ECO:0000313" key="6">
    <source>
        <dbReference type="Proteomes" id="UP000758168"/>
    </source>
</evidence>
<evidence type="ECO:0000256" key="3">
    <source>
        <dbReference type="SAM" id="SignalP"/>
    </source>
</evidence>
<feature type="compositionally biased region" description="Low complexity" evidence="1">
    <location>
        <begin position="484"/>
        <end position="497"/>
    </location>
</feature>
<keyword evidence="3" id="KW-0732">Signal</keyword>
<feature type="compositionally biased region" description="Pro residues" evidence="1">
    <location>
        <begin position="445"/>
        <end position="459"/>
    </location>
</feature>
<evidence type="ECO:0000256" key="1">
    <source>
        <dbReference type="SAM" id="MobiDB-lite"/>
    </source>
</evidence>
<reference evidence="5 6" key="1">
    <citation type="submission" date="2021-03" db="EMBL/GenBank/DDBJ databases">
        <title>Sequencing the genomes of 1000 actinobacteria strains.</title>
        <authorList>
            <person name="Klenk H.-P."/>
        </authorList>
    </citation>
    <scope>NUCLEOTIDE SEQUENCE [LARGE SCALE GENOMIC DNA]</scope>
    <source>
        <strain evidence="5 6">DSM 12936</strain>
    </source>
</reference>
<dbReference type="EMBL" id="JAGIOB010000001">
    <property type="protein sequence ID" value="MBP2418176.1"/>
    <property type="molecule type" value="Genomic_DNA"/>
</dbReference>
<evidence type="ECO:0000259" key="4">
    <source>
        <dbReference type="Pfam" id="PF24346"/>
    </source>
</evidence>
<organism evidence="5 6">
    <name type="scientific">Microlunatus capsulatus</name>
    <dbReference type="NCBI Taxonomy" id="99117"/>
    <lineage>
        <taxon>Bacteria</taxon>
        <taxon>Bacillati</taxon>
        <taxon>Actinomycetota</taxon>
        <taxon>Actinomycetes</taxon>
        <taxon>Propionibacteriales</taxon>
        <taxon>Propionibacteriaceae</taxon>
        <taxon>Microlunatus</taxon>
    </lineage>
</organism>
<dbReference type="RefSeq" id="WP_210057483.1">
    <property type="nucleotide sequence ID" value="NZ_BAAAMH010000010.1"/>
</dbReference>
<feature type="chain" id="PRO_5046660255" description="DUF7507 domain-containing protein" evidence="3">
    <location>
        <begin position="35"/>
        <end position="519"/>
    </location>
</feature>
<comment type="caution">
    <text evidence="5">The sequence shown here is derived from an EMBL/GenBank/DDBJ whole genome shotgun (WGS) entry which is preliminary data.</text>
</comment>
<feature type="signal peptide" evidence="3">
    <location>
        <begin position="1"/>
        <end position="34"/>
    </location>
</feature>
<feature type="transmembrane region" description="Helical" evidence="2">
    <location>
        <begin position="495"/>
        <end position="512"/>
    </location>
</feature>
<dbReference type="InterPro" id="IPR006311">
    <property type="entry name" value="TAT_signal"/>
</dbReference>
<evidence type="ECO:0000313" key="5">
    <source>
        <dbReference type="EMBL" id="MBP2418176.1"/>
    </source>
</evidence>
<feature type="compositionally biased region" description="Low complexity" evidence="1">
    <location>
        <begin position="460"/>
        <end position="476"/>
    </location>
</feature>
<keyword evidence="2" id="KW-0812">Transmembrane</keyword>
<feature type="region of interest" description="Disordered" evidence="1">
    <location>
        <begin position="440"/>
        <end position="497"/>
    </location>
</feature>
<gene>
    <name evidence="5" type="ORF">JOF54_003098</name>
</gene>
<evidence type="ECO:0000256" key="2">
    <source>
        <dbReference type="SAM" id="Phobius"/>
    </source>
</evidence>
<keyword evidence="6" id="KW-1185">Reference proteome</keyword>